<dbReference type="PIRSF" id="PIRSF029477">
    <property type="entry name" value="UCP029477"/>
    <property type="match status" value="1"/>
</dbReference>
<dbReference type="EMBL" id="CADCTJ010000073">
    <property type="protein sequence ID" value="CAA9214082.1"/>
    <property type="molecule type" value="Genomic_DNA"/>
</dbReference>
<organism evidence="2">
    <name type="scientific">uncultured Adhaeribacter sp</name>
    <dbReference type="NCBI Taxonomy" id="448109"/>
    <lineage>
        <taxon>Bacteria</taxon>
        <taxon>Pseudomonadati</taxon>
        <taxon>Bacteroidota</taxon>
        <taxon>Cytophagia</taxon>
        <taxon>Cytophagales</taxon>
        <taxon>Hymenobacteraceae</taxon>
        <taxon>Adhaeribacter</taxon>
        <taxon>environmental samples</taxon>
    </lineage>
</organism>
<dbReference type="InterPro" id="IPR012347">
    <property type="entry name" value="Ferritin-like"/>
</dbReference>
<evidence type="ECO:0000313" key="2">
    <source>
        <dbReference type="EMBL" id="CAA9214082.1"/>
    </source>
</evidence>
<name>A0A6J4H4Y5_9BACT</name>
<dbReference type="InterPro" id="IPR019052">
    <property type="entry name" value="DUF2383"/>
</dbReference>
<feature type="domain" description="DUF2383" evidence="1">
    <location>
        <begin position="13"/>
        <end position="125"/>
    </location>
</feature>
<dbReference type="Pfam" id="PF09537">
    <property type="entry name" value="DUF2383"/>
    <property type="match status" value="1"/>
</dbReference>
<sequence length="159" mass="17425">MMTNENRDDKMFRTLNDLVETCKDGMKGYETAAESVNNPQLKAELSTLAQQRAQFVSELESQALRYGISTQNDNTVEGLAMDAAGAVHRGWINLKSAITGNSNEAILSECENGDAAALKAYETALGASSLPTDIRDIIEKQHSEILEAKNRITSMKRTI</sequence>
<dbReference type="InterPro" id="IPR011971">
    <property type="entry name" value="CHP02284"/>
</dbReference>
<reference evidence="2" key="1">
    <citation type="submission" date="2020-02" db="EMBL/GenBank/DDBJ databases">
        <authorList>
            <person name="Meier V. D."/>
        </authorList>
    </citation>
    <scope>NUCLEOTIDE SEQUENCE</scope>
    <source>
        <strain evidence="2">AVDCRST_MAG95</strain>
    </source>
</reference>
<dbReference type="InterPro" id="IPR016920">
    <property type="entry name" value="UCP029477"/>
</dbReference>
<dbReference type="Gene3D" id="1.20.1260.10">
    <property type="match status" value="1"/>
</dbReference>
<evidence type="ECO:0000259" key="1">
    <source>
        <dbReference type="Pfam" id="PF09537"/>
    </source>
</evidence>
<proteinExistence type="predicted"/>
<accession>A0A6J4H4Y5</accession>
<dbReference type="AlphaFoldDB" id="A0A6J4H4Y5"/>
<gene>
    <name evidence="2" type="ORF">AVDCRST_MAG95-244</name>
</gene>
<protein>
    <recommendedName>
        <fullName evidence="1">DUF2383 domain-containing protein</fullName>
    </recommendedName>
</protein>
<dbReference type="NCBIfam" id="TIGR02284">
    <property type="entry name" value="PA2169 family four-helix-bundle protein"/>
    <property type="match status" value="1"/>
</dbReference>